<dbReference type="PANTHER" id="PTHR10281">
    <property type="entry name" value="MEMBRANE-ASSOCIATED PROGESTERONE RECEPTOR COMPONENT-RELATED"/>
    <property type="match status" value="1"/>
</dbReference>
<dbReference type="Pfam" id="PF00173">
    <property type="entry name" value="Cyt-b5"/>
    <property type="match status" value="1"/>
</dbReference>
<keyword evidence="3" id="KW-1133">Transmembrane helix</keyword>
<dbReference type="InterPro" id="IPR001199">
    <property type="entry name" value="Cyt_B5-like_heme/steroid-bd"/>
</dbReference>
<protein>
    <submittedName>
        <fullName evidence="5">Cytochrome b5</fullName>
    </submittedName>
</protein>
<keyword evidence="6" id="KW-1185">Reference proteome</keyword>
<feature type="region of interest" description="Disordered" evidence="2">
    <location>
        <begin position="236"/>
        <end position="282"/>
    </location>
</feature>
<evidence type="ECO:0000259" key="4">
    <source>
        <dbReference type="SMART" id="SM01117"/>
    </source>
</evidence>
<dbReference type="GO" id="GO:0016020">
    <property type="term" value="C:membrane"/>
    <property type="evidence" value="ECO:0007669"/>
    <property type="project" value="TreeGrafter"/>
</dbReference>
<dbReference type="SMART" id="SM01117">
    <property type="entry name" value="Cyt-b5"/>
    <property type="match status" value="1"/>
</dbReference>
<evidence type="ECO:0000256" key="2">
    <source>
        <dbReference type="SAM" id="MobiDB-lite"/>
    </source>
</evidence>
<dbReference type="InterPro" id="IPR036400">
    <property type="entry name" value="Cyt_B5-like_heme/steroid_sf"/>
</dbReference>
<dbReference type="AlphaFoldDB" id="A0A166BX30"/>
<dbReference type="OrthoDB" id="10257697at2759"/>
<dbReference type="InterPro" id="IPR050577">
    <property type="entry name" value="MAPR/NEUFC/NENF-like"/>
</dbReference>
<proteinExistence type="inferred from homology"/>
<evidence type="ECO:0000313" key="5">
    <source>
        <dbReference type="EMBL" id="KZP13063.1"/>
    </source>
</evidence>
<keyword evidence="3" id="KW-0472">Membrane</keyword>
<feature type="transmembrane region" description="Helical" evidence="3">
    <location>
        <begin position="100"/>
        <end position="121"/>
    </location>
</feature>
<name>A0A166BX30_9AGAM</name>
<gene>
    <name evidence="5" type="ORF">FIBSPDRAFT_754089</name>
</gene>
<dbReference type="GO" id="GO:0012505">
    <property type="term" value="C:endomembrane system"/>
    <property type="evidence" value="ECO:0007669"/>
    <property type="project" value="TreeGrafter"/>
</dbReference>
<feature type="region of interest" description="Disordered" evidence="2">
    <location>
        <begin position="1"/>
        <end position="40"/>
    </location>
</feature>
<evidence type="ECO:0000256" key="1">
    <source>
        <dbReference type="ARBA" id="ARBA00038357"/>
    </source>
</evidence>
<evidence type="ECO:0000313" key="6">
    <source>
        <dbReference type="Proteomes" id="UP000076532"/>
    </source>
</evidence>
<keyword evidence="3" id="KW-0812">Transmembrane</keyword>
<sequence>MSWLLNPHGDPPVANTTTKEDEEPKVADPSIPGRKVSTKKANQPFLAYKQFKEEQEAKHNAWAERMKERDEKIARGEKVGRAERDPTEEVEVGLKGVLKFILYFAIFFILAGKFFTGSFLWEYDGKWVQLKTYMPSDDRLLSEGLLAQHDGSNPDKPLYLAIDHDVYDVSANRGTYGPGGSYHRMAGVDAARSFATGCFATHRTHDLRGLNEQEMAGIAHWKEFFANHKSYKRVGKVSHPPIDPSTPIPEHCNPLKSKPKEEPVAKPDVIVNEKPASDHEEL</sequence>
<dbReference type="STRING" id="436010.A0A166BX30"/>
<dbReference type="Proteomes" id="UP000076532">
    <property type="component" value="Unassembled WGS sequence"/>
</dbReference>
<dbReference type="PANTHER" id="PTHR10281:SF76">
    <property type="entry name" value="CALCUTTA CUP-RELATED"/>
    <property type="match status" value="1"/>
</dbReference>
<dbReference type="Gene3D" id="3.10.120.10">
    <property type="entry name" value="Cytochrome b5-like heme/steroid binding domain"/>
    <property type="match status" value="1"/>
</dbReference>
<feature type="domain" description="Cytochrome b5 heme-binding" evidence="4">
    <location>
        <begin position="141"/>
        <end position="238"/>
    </location>
</feature>
<comment type="similarity">
    <text evidence="1">Belongs to the cytochrome b5 family. MAPR subfamily.</text>
</comment>
<accession>A0A166BX30</accession>
<evidence type="ECO:0000256" key="3">
    <source>
        <dbReference type="SAM" id="Phobius"/>
    </source>
</evidence>
<organism evidence="5 6">
    <name type="scientific">Athelia psychrophila</name>
    <dbReference type="NCBI Taxonomy" id="1759441"/>
    <lineage>
        <taxon>Eukaryota</taxon>
        <taxon>Fungi</taxon>
        <taxon>Dikarya</taxon>
        <taxon>Basidiomycota</taxon>
        <taxon>Agaricomycotina</taxon>
        <taxon>Agaricomycetes</taxon>
        <taxon>Agaricomycetidae</taxon>
        <taxon>Atheliales</taxon>
        <taxon>Atheliaceae</taxon>
        <taxon>Athelia</taxon>
    </lineage>
</organism>
<dbReference type="EMBL" id="KV417638">
    <property type="protein sequence ID" value="KZP13063.1"/>
    <property type="molecule type" value="Genomic_DNA"/>
</dbReference>
<dbReference type="SUPFAM" id="SSF55856">
    <property type="entry name" value="Cytochrome b5-like heme/steroid binding domain"/>
    <property type="match status" value="1"/>
</dbReference>
<reference evidence="5 6" key="1">
    <citation type="journal article" date="2016" name="Mol. Biol. Evol.">
        <title>Comparative Genomics of Early-Diverging Mushroom-Forming Fungi Provides Insights into the Origins of Lignocellulose Decay Capabilities.</title>
        <authorList>
            <person name="Nagy L.G."/>
            <person name="Riley R."/>
            <person name="Tritt A."/>
            <person name="Adam C."/>
            <person name="Daum C."/>
            <person name="Floudas D."/>
            <person name="Sun H."/>
            <person name="Yadav J.S."/>
            <person name="Pangilinan J."/>
            <person name="Larsson K.H."/>
            <person name="Matsuura K."/>
            <person name="Barry K."/>
            <person name="Labutti K."/>
            <person name="Kuo R."/>
            <person name="Ohm R.A."/>
            <person name="Bhattacharya S.S."/>
            <person name="Shirouzu T."/>
            <person name="Yoshinaga Y."/>
            <person name="Martin F.M."/>
            <person name="Grigoriev I.V."/>
            <person name="Hibbett D.S."/>
        </authorList>
    </citation>
    <scope>NUCLEOTIDE SEQUENCE [LARGE SCALE GENOMIC DNA]</scope>
    <source>
        <strain evidence="5 6">CBS 109695</strain>
    </source>
</reference>